<comment type="subcellular location">
    <subcellularLocation>
        <location evidence="1">Cell membrane</location>
        <topology evidence="1">Multi-pass membrane protein</topology>
    </subcellularLocation>
</comment>
<evidence type="ECO:0000313" key="11">
    <source>
        <dbReference type="Proteomes" id="UP000291117"/>
    </source>
</evidence>
<feature type="transmembrane region" description="Helical" evidence="8">
    <location>
        <begin position="48"/>
        <end position="69"/>
    </location>
</feature>
<evidence type="ECO:0000313" key="12">
    <source>
        <dbReference type="Proteomes" id="UP000309594"/>
    </source>
</evidence>
<accession>A0A4R0NH47</accession>
<evidence type="ECO:0000256" key="6">
    <source>
        <dbReference type="ARBA" id="ARBA00022989"/>
    </source>
</evidence>
<dbReference type="Proteomes" id="UP000309594">
    <property type="component" value="Unassembled WGS sequence"/>
</dbReference>
<sequence length="171" mass="19444">MLGGVRFSINFLILFVTFYGFNIGYIGITSPGGLYFPFLDDHLNYIELWRNLYIAAAAKILELMGYVVYTTNISLKVESHSGFRLVYSCLGYGIMSCFSAFVLAFPKPLRSRLTFICVGLSLILSMNLCRLILISLFYNPKITMLSVNHHDIFNAVLYIAILFISYIWVNS</sequence>
<evidence type="ECO:0000313" key="9">
    <source>
        <dbReference type="EMBL" id="TCC98613.1"/>
    </source>
</evidence>
<keyword evidence="11" id="KW-1185">Reference proteome</keyword>
<name>A0A4U1GTL1_9SPHI</name>
<dbReference type="AlphaFoldDB" id="A0A4U1GTL1"/>
<keyword evidence="3" id="KW-0645">Protease</keyword>
<evidence type="ECO:0000256" key="1">
    <source>
        <dbReference type="ARBA" id="ARBA00004651"/>
    </source>
</evidence>
<dbReference type="RefSeq" id="WP_131607596.1">
    <property type="nucleotide sequence ID" value="NZ_SJSM01000002.1"/>
</dbReference>
<dbReference type="GO" id="GO:0008233">
    <property type="term" value="F:peptidase activity"/>
    <property type="evidence" value="ECO:0007669"/>
    <property type="project" value="UniProtKB-KW"/>
</dbReference>
<dbReference type="GO" id="GO:0005886">
    <property type="term" value="C:plasma membrane"/>
    <property type="evidence" value="ECO:0007669"/>
    <property type="project" value="UniProtKB-SubCell"/>
</dbReference>
<dbReference type="OrthoDB" id="793901at2"/>
<evidence type="ECO:0000256" key="4">
    <source>
        <dbReference type="ARBA" id="ARBA00022692"/>
    </source>
</evidence>
<protein>
    <recommendedName>
        <fullName evidence="13">Exosortase/archaeosortase family protein</fullName>
    </recommendedName>
</protein>
<evidence type="ECO:0000256" key="8">
    <source>
        <dbReference type="SAM" id="Phobius"/>
    </source>
</evidence>
<keyword evidence="7 8" id="KW-0472">Membrane</keyword>
<dbReference type="EMBL" id="SJSM01000002">
    <property type="protein sequence ID" value="TCC98613.1"/>
    <property type="molecule type" value="Genomic_DNA"/>
</dbReference>
<evidence type="ECO:0000256" key="5">
    <source>
        <dbReference type="ARBA" id="ARBA00022801"/>
    </source>
</evidence>
<accession>A0A4U1GTL1</accession>
<dbReference type="InterPro" id="IPR019127">
    <property type="entry name" value="Exosortase"/>
</dbReference>
<keyword evidence="4 8" id="KW-0812">Transmembrane</keyword>
<keyword evidence="6 8" id="KW-1133">Transmembrane helix</keyword>
<reference evidence="10 12" key="2">
    <citation type="submission" date="2019-04" db="EMBL/GenBank/DDBJ databases">
        <title>Pedobacter sp. RP-1-16 sp. nov., isolated from Arctic soil.</title>
        <authorList>
            <person name="Dahal R.H."/>
            <person name="Kim D.-U."/>
        </authorList>
    </citation>
    <scope>NUCLEOTIDE SEQUENCE [LARGE SCALE GENOMIC DNA]</scope>
    <source>
        <strain evidence="10 12">RP-1-16</strain>
    </source>
</reference>
<reference evidence="9 11" key="1">
    <citation type="submission" date="2019-02" db="EMBL/GenBank/DDBJ databases">
        <title>Pedobacter sp. RP-3-8 sp. nov., isolated from Arctic soil.</title>
        <authorList>
            <person name="Dahal R.H."/>
        </authorList>
    </citation>
    <scope>NUCLEOTIDE SEQUENCE [LARGE SCALE GENOMIC DNA]</scope>
    <source>
        <strain evidence="9 11">RP-3-8</strain>
    </source>
</reference>
<dbReference type="Proteomes" id="UP000291117">
    <property type="component" value="Unassembled WGS sequence"/>
</dbReference>
<comment type="caution">
    <text evidence="10">The sequence shown here is derived from an EMBL/GenBank/DDBJ whole genome shotgun (WGS) entry which is preliminary data.</text>
</comment>
<dbReference type="Pfam" id="PF09721">
    <property type="entry name" value="Exosortase_EpsH"/>
    <property type="match status" value="1"/>
</dbReference>
<dbReference type="NCBIfam" id="TIGR04178">
    <property type="entry name" value="exo_archaeo"/>
    <property type="match status" value="1"/>
</dbReference>
<dbReference type="InterPro" id="IPR026392">
    <property type="entry name" value="Exo/Archaeosortase_dom"/>
</dbReference>
<dbReference type="NCBIfam" id="NF046083">
    <property type="entry name" value="exosort_XrtY"/>
    <property type="match status" value="1"/>
</dbReference>
<feature type="transmembrane region" description="Helical" evidence="8">
    <location>
        <begin position="81"/>
        <end position="101"/>
    </location>
</feature>
<evidence type="ECO:0000256" key="7">
    <source>
        <dbReference type="ARBA" id="ARBA00023136"/>
    </source>
</evidence>
<evidence type="ECO:0008006" key="13">
    <source>
        <dbReference type="Google" id="ProtNLM"/>
    </source>
</evidence>
<evidence type="ECO:0000256" key="3">
    <source>
        <dbReference type="ARBA" id="ARBA00022670"/>
    </source>
</evidence>
<feature type="transmembrane region" description="Helical" evidence="8">
    <location>
        <begin position="113"/>
        <end position="139"/>
    </location>
</feature>
<evidence type="ECO:0000313" key="10">
    <source>
        <dbReference type="EMBL" id="TKC65262.1"/>
    </source>
</evidence>
<keyword evidence="5" id="KW-0378">Hydrolase</keyword>
<proteinExistence type="predicted"/>
<dbReference type="EMBL" id="SWDX01000001">
    <property type="protein sequence ID" value="TKC65262.1"/>
    <property type="molecule type" value="Genomic_DNA"/>
</dbReference>
<feature type="transmembrane region" description="Helical" evidence="8">
    <location>
        <begin position="7"/>
        <end position="28"/>
    </location>
</feature>
<organism evidence="10 12">
    <name type="scientific">Pedobacter hiemivivus</name>
    <dbReference type="NCBI Taxonomy" id="2530454"/>
    <lineage>
        <taxon>Bacteria</taxon>
        <taxon>Pseudomonadati</taxon>
        <taxon>Bacteroidota</taxon>
        <taxon>Sphingobacteriia</taxon>
        <taxon>Sphingobacteriales</taxon>
        <taxon>Sphingobacteriaceae</taxon>
        <taxon>Pedobacter</taxon>
    </lineage>
</organism>
<feature type="transmembrane region" description="Helical" evidence="8">
    <location>
        <begin position="151"/>
        <end position="169"/>
    </location>
</feature>
<evidence type="ECO:0000256" key="2">
    <source>
        <dbReference type="ARBA" id="ARBA00022475"/>
    </source>
</evidence>
<keyword evidence="2" id="KW-1003">Cell membrane</keyword>
<dbReference type="GO" id="GO:0006508">
    <property type="term" value="P:proteolysis"/>
    <property type="evidence" value="ECO:0007669"/>
    <property type="project" value="UniProtKB-KW"/>
</dbReference>
<gene>
    <name evidence="9" type="ORF">EZ444_04880</name>
    <name evidence="10" type="ORF">FBD94_01545</name>
</gene>